<evidence type="ECO:0000256" key="1">
    <source>
        <dbReference type="SAM" id="SignalP"/>
    </source>
</evidence>
<protein>
    <submittedName>
        <fullName evidence="2">Uncharacterized protein</fullName>
    </submittedName>
</protein>
<dbReference type="Proteomes" id="UP001215280">
    <property type="component" value="Unassembled WGS sequence"/>
</dbReference>
<organism evidence="2 3">
    <name type="scientific">Mycena maculata</name>
    <dbReference type="NCBI Taxonomy" id="230809"/>
    <lineage>
        <taxon>Eukaryota</taxon>
        <taxon>Fungi</taxon>
        <taxon>Dikarya</taxon>
        <taxon>Basidiomycota</taxon>
        <taxon>Agaricomycotina</taxon>
        <taxon>Agaricomycetes</taxon>
        <taxon>Agaricomycetidae</taxon>
        <taxon>Agaricales</taxon>
        <taxon>Marasmiineae</taxon>
        <taxon>Mycenaceae</taxon>
        <taxon>Mycena</taxon>
    </lineage>
</organism>
<evidence type="ECO:0000313" key="3">
    <source>
        <dbReference type="Proteomes" id="UP001215280"/>
    </source>
</evidence>
<comment type="caution">
    <text evidence="2">The sequence shown here is derived from an EMBL/GenBank/DDBJ whole genome shotgun (WGS) entry which is preliminary data.</text>
</comment>
<keyword evidence="1" id="KW-0732">Signal</keyword>
<name>A0AAD7IWB7_9AGAR</name>
<feature type="signal peptide" evidence="1">
    <location>
        <begin position="1"/>
        <end position="19"/>
    </location>
</feature>
<accession>A0AAD7IWB7</accession>
<dbReference type="AlphaFoldDB" id="A0AAD7IWB7"/>
<keyword evidence="3" id="KW-1185">Reference proteome</keyword>
<dbReference type="EMBL" id="JARJLG010000083">
    <property type="protein sequence ID" value="KAJ7750077.1"/>
    <property type="molecule type" value="Genomic_DNA"/>
</dbReference>
<gene>
    <name evidence="2" type="ORF">DFH07DRAFT_961495</name>
</gene>
<sequence length="486" mass="51284">MLFHTATLPLLLFSRHASGRPALRQSSAGITVQDAMASVYNTYLGSMGVTNGAFYSLFGGEREIDFSGASDDADTYMTNNIIFQTADSLPHMAPFNSTGDPSFSTGYRHFIQALQNATQDSQTPAQSQELKSLAQNKTVACTTNFTSVTNDAFSEYQKEGGTGNITSAVFIQFATQDWGQYTLAKQACEAAQNAYAKAQDNIEGDDAAIIQAAITAMTPIIDAEETLYPGINMAVAGGEQGAVGDQFNGAYEPYYALPSLNSTLVGWQTAPNGTKPAISWDSSTDARISVTSSESSSAGVKVLWDSASASQSSNMSFVLTQAESASISFGGIELIDVERGAWFDDFVTASAVGNPASDDPQASQHKKAFAQYFGTAQNPGPASTYNDRALVVYKPQATFTFSSEQAYQSAKSAAAAVSVNVGLWSANANGQGSSGGQQSGNSTWQLAFTPNTNNGYIVGFVMKSYWDEASNSTSTSDSTSDGGLEI</sequence>
<feature type="chain" id="PRO_5042039465" evidence="1">
    <location>
        <begin position="20"/>
        <end position="486"/>
    </location>
</feature>
<evidence type="ECO:0000313" key="2">
    <source>
        <dbReference type="EMBL" id="KAJ7750077.1"/>
    </source>
</evidence>
<proteinExistence type="predicted"/>
<reference evidence="2" key="1">
    <citation type="submission" date="2023-03" db="EMBL/GenBank/DDBJ databases">
        <title>Massive genome expansion in bonnet fungi (Mycena s.s.) driven by repeated elements and novel gene families across ecological guilds.</title>
        <authorList>
            <consortium name="Lawrence Berkeley National Laboratory"/>
            <person name="Harder C.B."/>
            <person name="Miyauchi S."/>
            <person name="Viragh M."/>
            <person name="Kuo A."/>
            <person name="Thoen E."/>
            <person name="Andreopoulos B."/>
            <person name="Lu D."/>
            <person name="Skrede I."/>
            <person name="Drula E."/>
            <person name="Henrissat B."/>
            <person name="Morin E."/>
            <person name="Kohler A."/>
            <person name="Barry K."/>
            <person name="LaButti K."/>
            <person name="Morin E."/>
            <person name="Salamov A."/>
            <person name="Lipzen A."/>
            <person name="Mereny Z."/>
            <person name="Hegedus B."/>
            <person name="Baldrian P."/>
            <person name="Stursova M."/>
            <person name="Weitz H."/>
            <person name="Taylor A."/>
            <person name="Grigoriev I.V."/>
            <person name="Nagy L.G."/>
            <person name="Martin F."/>
            <person name="Kauserud H."/>
        </authorList>
    </citation>
    <scope>NUCLEOTIDE SEQUENCE</scope>
    <source>
        <strain evidence="2">CBHHK188m</strain>
    </source>
</reference>